<organism evidence="2 3">
    <name type="scientific">Anaeramoeba flamelloides</name>
    <dbReference type="NCBI Taxonomy" id="1746091"/>
    <lineage>
        <taxon>Eukaryota</taxon>
        <taxon>Metamonada</taxon>
        <taxon>Anaeramoebidae</taxon>
        <taxon>Anaeramoeba</taxon>
    </lineage>
</organism>
<keyword evidence="3" id="KW-1185">Reference proteome</keyword>
<feature type="region of interest" description="Disordered" evidence="1">
    <location>
        <begin position="321"/>
        <end position="348"/>
    </location>
</feature>
<evidence type="ECO:0000313" key="3">
    <source>
        <dbReference type="Proteomes" id="UP001150062"/>
    </source>
</evidence>
<name>A0ABQ8YEH5_9EUKA</name>
<dbReference type="Proteomes" id="UP001150062">
    <property type="component" value="Unassembled WGS sequence"/>
</dbReference>
<sequence length="471" mass="56732">MSNEKRKEKKKRNKRKDNKKNKLTNYEIRKRKYVTIREYESQKREFEKQIKSEETRQKCLELGRISSYLKYLEGFSKLFPKKVIIDMTSSSKRIQFDKEFGRVLFHCKCSSSKNFLDTLRSRLKKYKLYRQKEKYLYNESFKTRLQKKKKKKKKRIRRKKKVTNESSQQSKKKISRHTFTRESRNSNPCFGSMDSKDNFTERNDMNEMTSFKNLELQNQINCDQSIEKEKEFYNIERRLNNMTISQKKKNKNKNKNENENENENEKEKEKETKEKEKVNGNEILKKTNSKQIQSKANETIYDLKKLNIDEKELEKFEYIHDEKSESLSKSESETENKNKKQREFKKNEKNTDRHFFGLIDINKIEIETEVNNKIKNKFKEETKKRNKYKLSNESVSVSDCDIDINSGTASDGNSDIDINSVSNSDSHSDLDRNIYNEIDNQFEAPAIQYEDREIHNPQRYYEQLYPLQDED</sequence>
<feature type="region of interest" description="Disordered" evidence="1">
    <location>
        <begin position="1"/>
        <end position="25"/>
    </location>
</feature>
<feature type="compositionally biased region" description="Basic and acidic residues" evidence="1">
    <location>
        <begin position="321"/>
        <end position="338"/>
    </location>
</feature>
<protein>
    <submittedName>
        <fullName evidence="2">Uncharacterized protein</fullName>
    </submittedName>
</protein>
<evidence type="ECO:0000313" key="2">
    <source>
        <dbReference type="EMBL" id="KAJ6242986.1"/>
    </source>
</evidence>
<comment type="caution">
    <text evidence="2">The sequence shown here is derived from an EMBL/GenBank/DDBJ whole genome shotgun (WGS) entry which is preliminary data.</text>
</comment>
<dbReference type="EMBL" id="JAOAOG010000173">
    <property type="protein sequence ID" value="KAJ6242986.1"/>
    <property type="molecule type" value="Genomic_DNA"/>
</dbReference>
<evidence type="ECO:0000256" key="1">
    <source>
        <dbReference type="SAM" id="MobiDB-lite"/>
    </source>
</evidence>
<reference evidence="2" key="1">
    <citation type="submission" date="2022-08" db="EMBL/GenBank/DDBJ databases">
        <title>Novel sulfate-reducing endosymbionts in the free-living metamonad Anaeramoeba.</title>
        <authorList>
            <person name="Jerlstrom-Hultqvist J."/>
            <person name="Cepicka I."/>
            <person name="Gallot-Lavallee L."/>
            <person name="Salas-Leiva D."/>
            <person name="Curtis B.A."/>
            <person name="Zahonova K."/>
            <person name="Pipaliya S."/>
            <person name="Dacks J."/>
            <person name="Roger A.J."/>
        </authorList>
    </citation>
    <scope>NUCLEOTIDE SEQUENCE</scope>
    <source>
        <strain evidence="2">Schooner1</strain>
    </source>
</reference>
<feature type="compositionally biased region" description="Basic and acidic residues" evidence="1">
    <location>
        <begin position="254"/>
        <end position="285"/>
    </location>
</feature>
<feature type="region of interest" description="Disordered" evidence="1">
    <location>
        <begin position="144"/>
        <end position="201"/>
    </location>
</feature>
<proteinExistence type="predicted"/>
<accession>A0ABQ8YEH5</accession>
<feature type="region of interest" description="Disordered" evidence="1">
    <location>
        <begin position="243"/>
        <end position="292"/>
    </location>
</feature>
<gene>
    <name evidence="2" type="ORF">M0813_02843</name>
</gene>
<feature type="compositionally biased region" description="Low complexity" evidence="1">
    <location>
        <begin position="410"/>
        <end position="425"/>
    </location>
</feature>
<feature type="region of interest" description="Disordered" evidence="1">
    <location>
        <begin position="406"/>
        <end position="431"/>
    </location>
</feature>
<feature type="compositionally biased region" description="Basic residues" evidence="1">
    <location>
        <begin position="7"/>
        <end position="22"/>
    </location>
</feature>
<feature type="compositionally biased region" description="Basic residues" evidence="1">
    <location>
        <begin position="144"/>
        <end position="161"/>
    </location>
</feature>